<feature type="non-terminal residue" evidence="1">
    <location>
        <position position="1"/>
    </location>
</feature>
<gene>
    <name evidence="1" type="ORF">Tci_684307</name>
</gene>
<proteinExistence type="predicted"/>
<sequence length="291" mass="32336">IKPAPDPSTHNDPFVNSVHDSCRVSTTEASGGLSSGISARKSARISPFINVLDWGSSDKCCFSCLKACFAFDVQWKSLFLMHFFKVLNSRNDFSADLERNQFRLANFPLRLSTSLIVRGDESCSTTSVLLGYGFIPSGLIMYPKNIPLASLNTVLIAQWEADKYTIRISFGLGATSRGSSDKCCFSCLKACFASDVQWKSLFLMHFFKVLNSGKDFSADLERNLFILAASLNSSTYTFMFRPTWLSKALSTSRCLCKLSGNTKRGSRREIQPSSQFLEWGSNPADMLYLSP</sequence>
<evidence type="ECO:0000313" key="1">
    <source>
        <dbReference type="EMBL" id="GFB12336.1"/>
    </source>
</evidence>
<comment type="caution">
    <text evidence="1">The sequence shown here is derived from an EMBL/GenBank/DDBJ whole genome shotgun (WGS) entry which is preliminary data.</text>
</comment>
<dbReference type="AlphaFoldDB" id="A0A699KW83"/>
<dbReference type="EMBL" id="BKCJ010557046">
    <property type="protein sequence ID" value="GFB12336.1"/>
    <property type="molecule type" value="Genomic_DNA"/>
</dbReference>
<accession>A0A699KW83</accession>
<reference evidence="1" key="1">
    <citation type="journal article" date="2019" name="Sci. Rep.">
        <title>Draft genome of Tanacetum cinerariifolium, the natural source of mosquito coil.</title>
        <authorList>
            <person name="Yamashiro T."/>
            <person name="Shiraishi A."/>
            <person name="Satake H."/>
            <person name="Nakayama K."/>
        </authorList>
    </citation>
    <scope>NUCLEOTIDE SEQUENCE</scope>
</reference>
<protein>
    <submittedName>
        <fullName evidence="1">Uncharacterized protein</fullName>
    </submittedName>
</protein>
<name>A0A699KW83_TANCI</name>
<organism evidence="1">
    <name type="scientific">Tanacetum cinerariifolium</name>
    <name type="common">Dalmatian daisy</name>
    <name type="synonym">Chrysanthemum cinerariifolium</name>
    <dbReference type="NCBI Taxonomy" id="118510"/>
    <lineage>
        <taxon>Eukaryota</taxon>
        <taxon>Viridiplantae</taxon>
        <taxon>Streptophyta</taxon>
        <taxon>Embryophyta</taxon>
        <taxon>Tracheophyta</taxon>
        <taxon>Spermatophyta</taxon>
        <taxon>Magnoliopsida</taxon>
        <taxon>eudicotyledons</taxon>
        <taxon>Gunneridae</taxon>
        <taxon>Pentapetalae</taxon>
        <taxon>asterids</taxon>
        <taxon>campanulids</taxon>
        <taxon>Asterales</taxon>
        <taxon>Asteraceae</taxon>
        <taxon>Asteroideae</taxon>
        <taxon>Anthemideae</taxon>
        <taxon>Anthemidinae</taxon>
        <taxon>Tanacetum</taxon>
    </lineage>
</organism>